<dbReference type="PANTHER" id="PTHR36448">
    <property type="entry name" value="BLR7373 PROTEIN"/>
    <property type="match status" value="1"/>
</dbReference>
<name>A0A1M5LFQ8_9BACT</name>
<dbReference type="CDD" id="cd02219">
    <property type="entry name" value="cupin_YjlB-like"/>
    <property type="match status" value="1"/>
</dbReference>
<sequence length="168" mass="18509">MQPEQIFFEDDGDIPNNKLPLLLYRDAFDQRGSEGARWLEERFAENNWLNAWRNGVYNYHHYHSTSHEVLGIYSGSAELHLGGEGGQKFQVEAGDMIVIPAGVGHKNLGSSRDFRVVGAYPGGSSYDLKTGQEGERPQADRNIAAVPVPVTDPLTGGERGVPEIWGKG</sequence>
<dbReference type="PIRSF" id="PIRSF019307">
    <property type="entry name" value="UCP019307"/>
    <property type="match status" value="1"/>
</dbReference>
<feature type="domain" description="Cupin type-2" evidence="1">
    <location>
        <begin position="60"/>
        <end position="106"/>
    </location>
</feature>
<dbReference type="EMBL" id="FQUS01000041">
    <property type="protein sequence ID" value="SHG63838.1"/>
    <property type="molecule type" value="Genomic_DNA"/>
</dbReference>
<proteinExistence type="predicted"/>
<dbReference type="PANTHER" id="PTHR36448:SF2">
    <property type="entry name" value="CUPIN TYPE-1 DOMAIN-CONTAINING PROTEIN"/>
    <property type="match status" value="1"/>
</dbReference>
<evidence type="ECO:0000313" key="2">
    <source>
        <dbReference type="EMBL" id="SHG63838.1"/>
    </source>
</evidence>
<organism evidence="2 3">
    <name type="scientific">Fodinibius roseus</name>
    <dbReference type="NCBI Taxonomy" id="1194090"/>
    <lineage>
        <taxon>Bacteria</taxon>
        <taxon>Pseudomonadati</taxon>
        <taxon>Balneolota</taxon>
        <taxon>Balneolia</taxon>
        <taxon>Balneolales</taxon>
        <taxon>Balneolaceae</taxon>
        <taxon>Fodinibius</taxon>
    </lineage>
</organism>
<accession>A0A1M5LFQ8</accession>
<dbReference type="SUPFAM" id="SSF51182">
    <property type="entry name" value="RmlC-like cupins"/>
    <property type="match status" value="1"/>
</dbReference>
<gene>
    <name evidence="2" type="ORF">SAMN05443144_14114</name>
</gene>
<dbReference type="AlphaFoldDB" id="A0A1M5LFQ8"/>
<evidence type="ECO:0000259" key="1">
    <source>
        <dbReference type="Pfam" id="PF07883"/>
    </source>
</evidence>
<dbReference type="STRING" id="1194090.SAMN05443144_14114"/>
<dbReference type="Pfam" id="PF07883">
    <property type="entry name" value="Cupin_2"/>
    <property type="match status" value="1"/>
</dbReference>
<dbReference type="Proteomes" id="UP000184041">
    <property type="component" value="Unassembled WGS sequence"/>
</dbReference>
<dbReference type="InterPro" id="IPR011051">
    <property type="entry name" value="RmlC_Cupin_sf"/>
</dbReference>
<dbReference type="Gene3D" id="2.60.120.10">
    <property type="entry name" value="Jelly Rolls"/>
    <property type="match status" value="1"/>
</dbReference>
<protein>
    <submittedName>
        <fullName evidence="2">Uncharacterized protein YjlB</fullName>
    </submittedName>
</protein>
<reference evidence="2 3" key="1">
    <citation type="submission" date="2016-11" db="EMBL/GenBank/DDBJ databases">
        <authorList>
            <person name="Jaros S."/>
            <person name="Januszkiewicz K."/>
            <person name="Wedrychowicz H."/>
        </authorList>
    </citation>
    <scope>NUCLEOTIDE SEQUENCE [LARGE SCALE GENOMIC DNA]</scope>
    <source>
        <strain evidence="2 3">DSM 21986</strain>
    </source>
</reference>
<dbReference type="InterPro" id="IPR014710">
    <property type="entry name" value="RmlC-like_jellyroll"/>
</dbReference>
<dbReference type="OrthoDB" id="9791759at2"/>
<dbReference type="InterPro" id="IPR013096">
    <property type="entry name" value="Cupin_2"/>
</dbReference>
<evidence type="ECO:0000313" key="3">
    <source>
        <dbReference type="Proteomes" id="UP000184041"/>
    </source>
</evidence>
<dbReference type="RefSeq" id="WP_073068546.1">
    <property type="nucleotide sequence ID" value="NZ_FQUS01000041.1"/>
</dbReference>
<keyword evidence="3" id="KW-1185">Reference proteome</keyword>
<dbReference type="InterPro" id="IPR047121">
    <property type="entry name" value="YjiB-like"/>
</dbReference>
<dbReference type="InterPro" id="IPR014500">
    <property type="entry name" value="UCP019307_cupin"/>
</dbReference>